<protein>
    <submittedName>
        <fullName evidence="2">Uncharacterized protein</fullName>
    </submittedName>
</protein>
<evidence type="ECO:0000313" key="2">
    <source>
        <dbReference type="WBParaSite" id="ES5_v2.g16135.t1"/>
    </source>
</evidence>
<proteinExistence type="predicted"/>
<dbReference type="Proteomes" id="UP000887579">
    <property type="component" value="Unplaced"/>
</dbReference>
<reference evidence="2" key="1">
    <citation type="submission" date="2022-11" db="UniProtKB">
        <authorList>
            <consortium name="WormBaseParasite"/>
        </authorList>
    </citation>
    <scope>IDENTIFICATION</scope>
</reference>
<accession>A0AC34FH28</accession>
<name>A0AC34FH28_9BILA</name>
<organism evidence="1 2">
    <name type="scientific">Panagrolaimus sp. ES5</name>
    <dbReference type="NCBI Taxonomy" id="591445"/>
    <lineage>
        <taxon>Eukaryota</taxon>
        <taxon>Metazoa</taxon>
        <taxon>Ecdysozoa</taxon>
        <taxon>Nematoda</taxon>
        <taxon>Chromadorea</taxon>
        <taxon>Rhabditida</taxon>
        <taxon>Tylenchina</taxon>
        <taxon>Panagrolaimomorpha</taxon>
        <taxon>Panagrolaimoidea</taxon>
        <taxon>Panagrolaimidae</taxon>
        <taxon>Panagrolaimus</taxon>
    </lineage>
</organism>
<sequence>MSDAQKRPLRLRDARHAAEECLEHSFQLATFRKTTRNAANLTTIIDSNLRVERSTARLEESTNRVEQKLDNVNARIENKIEQLTQVLLQQLPQVNQQYDSGQLENRQPNNG</sequence>
<dbReference type="WBParaSite" id="ES5_v2.g16135.t1">
    <property type="protein sequence ID" value="ES5_v2.g16135.t1"/>
    <property type="gene ID" value="ES5_v2.g16135"/>
</dbReference>
<evidence type="ECO:0000313" key="1">
    <source>
        <dbReference type="Proteomes" id="UP000887579"/>
    </source>
</evidence>